<dbReference type="HOGENOM" id="CLU_3323715_0_0_11"/>
<evidence type="ECO:0000313" key="1">
    <source>
        <dbReference type="EMBL" id="AIJ27084.1"/>
    </source>
</evidence>
<reference evidence="1 2" key="1">
    <citation type="submission" date="2014-07" db="EMBL/GenBank/DDBJ databases">
        <title>Whole Genome Sequence of the Amycolatopsis methanolica 239.</title>
        <authorList>
            <person name="Tang B."/>
        </authorList>
    </citation>
    <scope>NUCLEOTIDE SEQUENCE [LARGE SCALE GENOMIC DNA]</scope>
    <source>
        <strain evidence="1 2">239</strain>
    </source>
</reference>
<dbReference type="EMBL" id="CP009110">
    <property type="protein sequence ID" value="AIJ27084.1"/>
    <property type="molecule type" value="Genomic_DNA"/>
</dbReference>
<accession>A0A076N077</accession>
<proteinExistence type="predicted"/>
<dbReference type="AlphaFoldDB" id="A0A076N077"/>
<name>A0A076N077_AMYME</name>
<dbReference type="Proteomes" id="UP000062973">
    <property type="component" value="Chromosome"/>
</dbReference>
<keyword evidence="2" id="KW-1185">Reference proteome</keyword>
<dbReference type="PATRIC" id="fig|1068978.7.peg.7507"/>
<dbReference type="KEGG" id="amq:AMETH_6992"/>
<evidence type="ECO:0000313" key="2">
    <source>
        <dbReference type="Proteomes" id="UP000062973"/>
    </source>
</evidence>
<sequence>MLCALVYTGHTEGELSGVPRHGIVDTVVRTLQNGIARS</sequence>
<dbReference type="STRING" id="1068978.AMETH_6992"/>
<gene>
    <name evidence="1" type="ORF">AMETH_6992</name>
</gene>
<organism evidence="1 2">
    <name type="scientific">Amycolatopsis methanolica 239</name>
    <dbReference type="NCBI Taxonomy" id="1068978"/>
    <lineage>
        <taxon>Bacteria</taxon>
        <taxon>Bacillati</taxon>
        <taxon>Actinomycetota</taxon>
        <taxon>Actinomycetes</taxon>
        <taxon>Pseudonocardiales</taxon>
        <taxon>Pseudonocardiaceae</taxon>
        <taxon>Amycolatopsis</taxon>
        <taxon>Amycolatopsis methanolica group</taxon>
    </lineage>
</organism>
<protein>
    <submittedName>
        <fullName evidence="1">Uncharacterized protein</fullName>
    </submittedName>
</protein>